<organism evidence="4 5">
    <name type="scientific">Oryza rufipogon</name>
    <name type="common">Brownbeard rice</name>
    <name type="synonym">Asian wild rice</name>
    <dbReference type="NCBI Taxonomy" id="4529"/>
    <lineage>
        <taxon>Eukaryota</taxon>
        <taxon>Viridiplantae</taxon>
        <taxon>Streptophyta</taxon>
        <taxon>Embryophyta</taxon>
        <taxon>Tracheophyta</taxon>
        <taxon>Spermatophyta</taxon>
        <taxon>Magnoliopsida</taxon>
        <taxon>Liliopsida</taxon>
        <taxon>Poales</taxon>
        <taxon>Poaceae</taxon>
        <taxon>BOP clade</taxon>
        <taxon>Oryzoideae</taxon>
        <taxon>Oryzeae</taxon>
        <taxon>Oryzinae</taxon>
        <taxon>Oryza</taxon>
    </lineage>
</organism>
<dbReference type="eggNOG" id="ENOG502QQCC">
    <property type="taxonomic scope" value="Eukaryota"/>
</dbReference>
<feature type="domain" description="AB hydrolase-1" evidence="2">
    <location>
        <begin position="32"/>
        <end position="142"/>
    </location>
</feature>
<dbReference type="Pfam" id="PF00561">
    <property type="entry name" value="Abhydrolase_1"/>
    <property type="match status" value="1"/>
</dbReference>
<dbReference type="GO" id="GO:0009696">
    <property type="term" value="P:salicylic acid metabolic process"/>
    <property type="evidence" value="ECO:0007669"/>
    <property type="project" value="TreeGrafter"/>
</dbReference>
<evidence type="ECO:0000259" key="3">
    <source>
        <dbReference type="Pfam" id="PF12697"/>
    </source>
</evidence>
<protein>
    <recommendedName>
        <fullName evidence="2 3">AB hydrolase-1 domain-containing protein</fullName>
    </recommendedName>
</protein>
<dbReference type="GO" id="GO:0080030">
    <property type="term" value="F:methyl indole-3-acetate esterase activity"/>
    <property type="evidence" value="ECO:0007669"/>
    <property type="project" value="TreeGrafter"/>
</dbReference>
<dbReference type="GO" id="GO:0009694">
    <property type="term" value="P:jasmonic acid metabolic process"/>
    <property type="evidence" value="ECO:0007669"/>
    <property type="project" value="TreeGrafter"/>
</dbReference>
<accession>A0A0E0PLK9</accession>
<dbReference type="PANTHER" id="PTHR10992:SF938">
    <property type="entry name" value="OS05G0370700 PROTEIN"/>
    <property type="match status" value="1"/>
</dbReference>
<dbReference type="GO" id="GO:0080031">
    <property type="term" value="F:methyl salicylate esterase activity"/>
    <property type="evidence" value="ECO:0007669"/>
    <property type="project" value="TreeGrafter"/>
</dbReference>
<evidence type="ECO:0000313" key="4">
    <source>
        <dbReference type="EnsemblPlants" id="ORUFI05G15130.1"/>
    </source>
</evidence>
<dbReference type="Gene3D" id="3.40.50.1820">
    <property type="entry name" value="alpha/beta hydrolase"/>
    <property type="match status" value="3"/>
</dbReference>
<feature type="region of interest" description="Disordered" evidence="1">
    <location>
        <begin position="210"/>
        <end position="262"/>
    </location>
</feature>
<feature type="domain" description="AB hydrolase-1" evidence="3">
    <location>
        <begin position="519"/>
        <end position="771"/>
    </location>
</feature>
<dbReference type="STRING" id="4529.A0A0E0PLK9"/>
<dbReference type="PANTHER" id="PTHR10992">
    <property type="entry name" value="METHYLESTERASE FAMILY MEMBER"/>
    <property type="match status" value="1"/>
</dbReference>
<dbReference type="FunFam" id="3.40.50.1820:FF:000051">
    <property type="entry name" value="(S)-hydroxynitrile lyase"/>
    <property type="match status" value="1"/>
</dbReference>
<dbReference type="AlphaFoldDB" id="A0A0E0PLK9"/>
<dbReference type="InterPro" id="IPR045889">
    <property type="entry name" value="MES/HNL"/>
</dbReference>
<dbReference type="InterPro" id="IPR000073">
    <property type="entry name" value="AB_hydrolase_1"/>
</dbReference>
<feature type="compositionally biased region" description="Basic and acidic residues" evidence="1">
    <location>
        <begin position="238"/>
        <end position="249"/>
    </location>
</feature>
<dbReference type="SUPFAM" id="SSF53474">
    <property type="entry name" value="alpha/beta-Hydrolases"/>
    <property type="match status" value="2"/>
</dbReference>
<evidence type="ECO:0000256" key="1">
    <source>
        <dbReference type="SAM" id="MobiDB-lite"/>
    </source>
</evidence>
<name>A0A0E0PLK9_ORYRU</name>
<keyword evidence="5" id="KW-1185">Reference proteome</keyword>
<evidence type="ECO:0000259" key="2">
    <source>
        <dbReference type="Pfam" id="PF00561"/>
    </source>
</evidence>
<dbReference type="Gramene" id="ORUFI05G15130.1">
    <property type="protein sequence ID" value="ORUFI05G15130.1"/>
    <property type="gene ID" value="ORUFI05G15130"/>
</dbReference>
<feature type="region of interest" description="Disordered" evidence="1">
    <location>
        <begin position="474"/>
        <end position="505"/>
    </location>
</feature>
<dbReference type="OMA" id="AFMPCDS"/>
<dbReference type="HOGENOM" id="CLU_358049_0_0_1"/>
<feature type="compositionally biased region" description="Gly residues" evidence="1">
    <location>
        <begin position="494"/>
        <end position="505"/>
    </location>
</feature>
<sequence>MAISCMMMMSQAASSTAAMAPRDGEGGGRRHHFVLVHGLCHGAWCWYRVATALRRAGHRVTALDMDAAGASPARVDEVRTFEDYSRPLLAALAALPPSGDGERVVLVGHSHGGFSVALAAERFPERLAAVVFLTASMPPVGRAMANTTDELTSRTNSSNIGKVAVEDRIFGRSAANRVYRVAVRWCAGGSGAAFAAICSAACGWGATKRPVREGRKGRRPAAAREWPHPRFKGGQSRLRVEGGRGEGKHRLPSASRLREKRRNGPREYVSFVGADFFLDSRVLEQTNPDIPGNPEIFGPNFMAQKLYQLSPPEDLTLALSLIRPANRFTGDALMRDAGLLTKERYGSTRRVFVVVEDDHAIPVEFQRRMVAENPGVEVVDIAGADHMAMISKPAKLADLLVILAWYQEPGTNAPSLVVQPSTSHSSSPVAASSIVHDTSQLVANGRVLRHPRPTLELVADGHILHRPCHVGARRRWTRPPSSTPHARAHPPMSTGGGAMELGGGGHESVERRRRHQHHFVLVHGLCHGAWCWYKAAAALRRAGHRATALDMAASGAHPARVDEVRTFEDYSRPLLDALAALPPAGGDGDDEERVVLVGHSQGGFSVALAAERFPERVAAVVFLTAAMPPVGRPMSATTVEHVNYVGVEFFLDSMELEQQNADIPGNPVIFGPNFMAQILYHLSPQEDLTLGLSLIRPTNKFTGDALMRDPGLLTKERYGSTRRVFVVVEDDRGIPVEFQRRMIAENPGVEVVDFAGADHMAMISSPAKLAELLVRIADKAHEP</sequence>
<dbReference type="Proteomes" id="UP000008022">
    <property type="component" value="Unassembled WGS sequence"/>
</dbReference>
<evidence type="ECO:0000313" key="5">
    <source>
        <dbReference type="Proteomes" id="UP000008022"/>
    </source>
</evidence>
<dbReference type="EnsemblPlants" id="ORUFI05G15130.1">
    <property type="protein sequence ID" value="ORUFI05G15130.1"/>
    <property type="gene ID" value="ORUFI05G15130"/>
</dbReference>
<proteinExistence type="predicted"/>
<dbReference type="InterPro" id="IPR029058">
    <property type="entry name" value="AB_hydrolase_fold"/>
</dbReference>
<reference evidence="4" key="2">
    <citation type="submission" date="2015-06" db="UniProtKB">
        <authorList>
            <consortium name="EnsemblPlants"/>
        </authorList>
    </citation>
    <scope>IDENTIFICATION</scope>
</reference>
<dbReference type="Pfam" id="PF12697">
    <property type="entry name" value="Abhydrolase_6"/>
    <property type="match status" value="1"/>
</dbReference>
<reference evidence="5" key="1">
    <citation type="submission" date="2013-06" db="EMBL/GenBank/DDBJ databases">
        <authorList>
            <person name="Zhao Q."/>
        </authorList>
    </citation>
    <scope>NUCLEOTIDE SEQUENCE</scope>
    <source>
        <strain evidence="5">cv. W1943</strain>
    </source>
</reference>
<dbReference type="GO" id="GO:0080032">
    <property type="term" value="F:methyl jasmonate esterase activity"/>
    <property type="evidence" value="ECO:0007669"/>
    <property type="project" value="TreeGrafter"/>
</dbReference>